<organism evidence="1">
    <name type="scientific">marine sediment metagenome</name>
    <dbReference type="NCBI Taxonomy" id="412755"/>
    <lineage>
        <taxon>unclassified sequences</taxon>
        <taxon>metagenomes</taxon>
        <taxon>ecological metagenomes</taxon>
    </lineage>
</organism>
<dbReference type="EMBL" id="BARV01014769">
    <property type="protein sequence ID" value="GAI22956.1"/>
    <property type="molecule type" value="Genomic_DNA"/>
</dbReference>
<gene>
    <name evidence="1" type="ORF">S06H3_25633</name>
</gene>
<comment type="caution">
    <text evidence="1">The sequence shown here is derived from an EMBL/GenBank/DDBJ whole genome shotgun (WGS) entry which is preliminary data.</text>
</comment>
<reference evidence="1" key="1">
    <citation type="journal article" date="2014" name="Front. Microbiol.">
        <title>High frequency of phylogenetically diverse reductive dehalogenase-homologous genes in deep subseafloor sedimentary metagenomes.</title>
        <authorList>
            <person name="Kawai M."/>
            <person name="Futagami T."/>
            <person name="Toyoda A."/>
            <person name="Takaki Y."/>
            <person name="Nishi S."/>
            <person name="Hori S."/>
            <person name="Arai W."/>
            <person name="Tsubouchi T."/>
            <person name="Morono Y."/>
            <person name="Uchiyama I."/>
            <person name="Ito T."/>
            <person name="Fujiyama A."/>
            <person name="Inagaki F."/>
            <person name="Takami H."/>
        </authorList>
    </citation>
    <scope>NUCLEOTIDE SEQUENCE</scope>
    <source>
        <strain evidence="1">Expedition CK06-06</strain>
    </source>
</reference>
<accession>X1MY92</accession>
<feature type="non-terminal residue" evidence="1">
    <location>
        <position position="40"/>
    </location>
</feature>
<evidence type="ECO:0000313" key="1">
    <source>
        <dbReference type="EMBL" id="GAI22956.1"/>
    </source>
</evidence>
<dbReference type="AlphaFoldDB" id="X1MY92"/>
<protein>
    <submittedName>
        <fullName evidence="1">Uncharacterized protein</fullName>
    </submittedName>
</protein>
<proteinExistence type="predicted"/>
<name>X1MY92_9ZZZZ</name>
<sequence>MKLLGSNIIFGILIECGTPKAKKRTFSTEDRFMNLQDFRI</sequence>